<proteinExistence type="predicted"/>
<name>A0A9D0ZG15_9FIRM</name>
<evidence type="ECO:0000313" key="4">
    <source>
        <dbReference type="Proteomes" id="UP000886787"/>
    </source>
</evidence>
<evidence type="ECO:0000259" key="2">
    <source>
        <dbReference type="Pfam" id="PF10145"/>
    </source>
</evidence>
<sequence length="461" mass="46882">MANYSNINLSGSVELSGIQKQINGAAQNLKITIPVRLDLSDAVQELKSVAGTSLKQPIAEMQQLAQESESASRKMGGLFSGKIKAAVVAGTLGTVQNALSSAVKNVIALDNAVTQLSLATGQSRAKSKALAAEYNGLAKTLGVSTSEITENAAGFLKQGYSAQEASKLVTASTVLSRTGMLDAAAAADVLSQAVSSYHIEAENAVSVADKLSAVNDAAGVSAQSLSAALAQTAQSAQQAGVPLDRLLGYIAAAQEGSLLDMQSIANAYNVVFSSFSANGQSAALGQALQQAGVEAQDASGSLLNLTDALDLIGASWHSFTQEQKALISGAFGVEQSETLYALFENYGKAIAYAGASAQSSGLAMQKFQTVTSGIDSSIASFTAQFEAFSAAIMNSEFVKGGIDMGAGLLGAITAILEGLGSVPVLAGVAAAALSKTKNVGKPRTTGFILVKNMPIHSKKAA</sequence>
<keyword evidence="1" id="KW-1188">Viral release from host cell</keyword>
<protein>
    <submittedName>
        <fullName evidence="3">Phage tail tape measure protein</fullName>
    </submittedName>
</protein>
<reference evidence="3" key="2">
    <citation type="journal article" date="2021" name="PeerJ">
        <title>Extensive microbial diversity within the chicken gut microbiome revealed by metagenomics and culture.</title>
        <authorList>
            <person name="Gilroy R."/>
            <person name="Ravi A."/>
            <person name="Getino M."/>
            <person name="Pursley I."/>
            <person name="Horton D.L."/>
            <person name="Alikhan N.F."/>
            <person name="Baker D."/>
            <person name="Gharbi K."/>
            <person name="Hall N."/>
            <person name="Watson M."/>
            <person name="Adriaenssens E.M."/>
            <person name="Foster-Nyarko E."/>
            <person name="Jarju S."/>
            <person name="Secka A."/>
            <person name="Antonio M."/>
            <person name="Oren A."/>
            <person name="Chaudhuri R.R."/>
            <person name="La Ragione R."/>
            <person name="Hildebrand F."/>
            <person name="Pallen M.J."/>
        </authorList>
    </citation>
    <scope>NUCLEOTIDE SEQUENCE</scope>
    <source>
        <strain evidence="3">ChiSjej1B19-3389</strain>
    </source>
</reference>
<comment type="caution">
    <text evidence="3">The sequence shown here is derived from an EMBL/GenBank/DDBJ whole genome shotgun (WGS) entry which is preliminary data.</text>
</comment>
<dbReference type="Pfam" id="PF10145">
    <property type="entry name" value="PhageMin_Tail"/>
    <property type="match status" value="1"/>
</dbReference>
<feature type="domain" description="Phage tail tape measure protein" evidence="2">
    <location>
        <begin position="136"/>
        <end position="332"/>
    </location>
</feature>
<dbReference type="NCBIfam" id="TIGR01760">
    <property type="entry name" value="tape_meas_TP901"/>
    <property type="match status" value="1"/>
</dbReference>
<dbReference type="EMBL" id="DVFW01000010">
    <property type="protein sequence ID" value="HIQ79938.1"/>
    <property type="molecule type" value="Genomic_DNA"/>
</dbReference>
<evidence type="ECO:0000313" key="3">
    <source>
        <dbReference type="EMBL" id="HIQ79938.1"/>
    </source>
</evidence>
<accession>A0A9D0ZG15</accession>
<dbReference type="PANTHER" id="PTHR37813:SF1">
    <property type="entry name" value="FELS-2 PROPHAGE PROTEIN"/>
    <property type="match status" value="1"/>
</dbReference>
<evidence type="ECO:0000256" key="1">
    <source>
        <dbReference type="ARBA" id="ARBA00022612"/>
    </source>
</evidence>
<dbReference type="AlphaFoldDB" id="A0A9D0ZG15"/>
<gene>
    <name evidence="3" type="ORF">IAD32_01475</name>
</gene>
<reference evidence="3" key="1">
    <citation type="submission" date="2020-10" db="EMBL/GenBank/DDBJ databases">
        <authorList>
            <person name="Gilroy R."/>
        </authorList>
    </citation>
    <scope>NUCLEOTIDE SEQUENCE</scope>
    <source>
        <strain evidence="3">ChiSjej1B19-3389</strain>
    </source>
</reference>
<dbReference type="PANTHER" id="PTHR37813">
    <property type="entry name" value="FELS-2 PROPHAGE PROTEIN"/>
    <property type="match status" value="1"/>
</dbReference>
<dbReference type="InterPro" id="IPR010090">
    <property type="entry name" value="Phage_tape_meas"/>
</dbReference>
<organism evidence="3 4">
    <name type="scientific">Candidatus Scatavimonas merdigallinarum</name>
    <dbReference type="NCBI Taxonomy" id="2840914"/>
    <lineage>
        <taxon>Bacteria</taxon>
        <taxon>Bacillati</taxon>
        <taxon>Bacillota</taxon>
        <taxon>Clostridia</taxon>
        <taxon>Eubacteriales</taxon>
        <taxon>Oscillospiraceae</taxon>
        <taxon>Oscillospiraceae incertae sedis</taxon>
        <taxon>Candidatus Scatavimonas</taxon>
    </lineage>
</organism>
<dbReference type="Proteomes" id="UP000886787">
    <property type="component" value="Unassembled WGS sequence"/>
</dbReference>